<accession>A0A644XCJ4</accession>
<organism evidence="2">
    <name type="scientific">bioreactor metagenome</name>
    <dbReference type="NCBI Taxonomy" id="1076179"/>
    <lineage>
        <taxon>unclassified sequences</taxon>
        <taxon>metagenomes</taxon>
        <taxon>ecological metagenomes</taxon>
    </lineage>
</organism>
<feature type="domain" description="Peptidase M15A C-terminal" evidence="1">
    <location>
        <begin position="13"/>
        <end position="122"/>
    </location>
</feature>
<dbReference type="AlphaFoldDB" id="A0A644XCJ4"/>
<evidence type="ECO:0000259" key="1">
    <source>
        <dbReference type="Pfam" id="PF08291"/>
    </source>
</evidence>
<proteinExistence type="predicted"/>
<gene>
    <name evidence="2" type="ORF">SDC9_60306</name>
</gene>
<evidence type="ECO:0000313" key="2">
    <source>
        <dbReference type="EMBL" id="MPM13946.1"/>
    </source>
</evidence>
<dbReference type="SUPFAM" id="SSF55166">
    <property type="entry name" value="Hedgehog/DD-peptidase"/>
    <property type="match status" value="1"/>
</dbReference>
<dbReference type="InterPro" id="IPR013230">
    <property type="entry name" value="Peptidase_M15A_C"/>
</dbReference>
<reference evidence="2" key="1">
    <citation type="submission" date="2019-08" db="EMBL/GenBank/DDBJ databases">
        <authorList>
            <person name="Kucharzyk K."/>
            <person name="Murdoch R.W."/>
            <person name="Higgins S."/>
            <person name="Loffler F."/>
        </authorList>
    </citation>
    <scope>NUCLEOTIDE SEQUENCE</scope>
</reference>
<dbReference type="EMBL" id="VSSQ01002198">
    <property type="protein sequence ID" value="MPM13946.1"/>
    <property type="molecule type" value="Genomic_DNA"/>
</dbReference>
<dbReference type="InterPro" id="IPR009045">
    <property type="entry name" value="Zn_M74/Hedgehog-like"/>
</dbReference>
<dbReference type="Gene3D" id="3.30.1380.10">
    <property type="match status" value="1"/>
</dbReference>
<protein>
    <recommendedName>
        <fullName evidence="1">Peptidase M15A C-terminal domain-containing protein</fullName>
    </recommendedName>
</protein>
<dbReference type="Pfam" id="PF08291">
    <property type="entry name" value="Peptidase_M15_3"/>
    <property type="match status" value="1"/>
</dbReference>
<name>A0A644XCJ4_9ZZZZ</name>
<comment type="caution">
    <text evidence="2">The sequence shown here is derived from an EMBL/GenBank/DDBJ whole genome shotgun (WGS) entry which is preliminary data.</text>
</comment>
<sequence length="145" mass="16996">MKTPISRDFCYEEFEESLKAEELKIDNHIPSDKIRFSIRLLVLNLLQPLRDKVKRPLVLNSGYRSPALNRALGGTKESQHLKGEAADIHCKDALEVLLLAQIVFRYSLPFDQMILYENFLHLSFRTTGQQRYQIIYHKSYREAEL</sequence>